<dbReference type="SUPFAM" id="SSF56672">
    <property type="entry name" value="DNA/RNA polymerases"/>
    <property type="match status" value="1"/>
</dbReference>
<organism evidence="1 2">
    <name type="scientific">Aldrovandia affinis</name>
    <dbReference type="NCBI Taxonomy" id="143900"/>
    <lineage>
        <taxon>Eukaryota</taxon>
        <taxon>Metazoa</taxon>
        <taxon>Chordata</taxon>
        <taxon>Craniata</taxon>
        <taxon>Vertebrata</taxon>
        <taxon>Euteleostomi</taxon>
        <taxon>Actinopterygii</taxon>
        <taxon>Neopterygii</taxon>
        <taxon>Teleostei</taxon>
        <taxon>Notacanthiformes</taxon>
        <taxon>Halosauridae</taxon>
        <taxon>Aldrovandia</taxon>
    </lineage>
</organism>
<comment type="caution">
    <text evidence="1">The sequence shown here is derived from an EMBL/GenBank/DDBJ whole genome shotgun (WGS) entry which is preliminary data.</text>
</comment>
<dbReference type="Gene3D" id="3.30.70.270">
    <property type="match status" value="1"/>
</dbReference>
<evidence type="ECO:0000313" key="1">
    <source>
        <dbReference type="EMBL" id="KAJ8400993.1"/>
    </source>
</evidence>
<dbReference type="InterPro" id="IPR043502">
    <property type="entry name" value="DNA/RNA_pol_sf"/>
</dbReference>
<sequence>MPSDVKDKFRALHREFDEVFDPQFKGYNGAVGPFQAKVNMGPVQPLNARAGSHSTPGVSYKNFRHSLTCWRMSVFKKPEDVDVSVEYVNPSFLIKKPGGGFRLVTAFADVGRYSKPQPSLMPDVDSTLRLIAQWKDIIATDLTKAFYQIPLSRDSWKYCGVVTPFKGVRVYVRSAMGMPGLRQHWRS</sequence>
<dbReference type="AlphaFoldDB" id="A0AAD7WLB6"/>
<dbReference type="InterPro" id="IPR043128">
    <property type="entry name" value="Rev_trsase/Diguanyl_cyclase"/>
</dbReference>
<name>A0AAD7WLB6_9TELE</name>
<evidence type="ECO:0008006" key="3">
    <source>
        <dbReference type="Google" id="ProtNLM"/>
    </source>
</evidence>
<dbReference type="Gene3D" id="3.10.10.10">
    <property type="entry name" value="HIV Type 1 Reverse Transcriptase, subunit A, domain 1"/>
    <property type="match status" value="1"/>
</dbReference>
<proteinExistence type="predicted"/>
<reference evidence="1" key="1">
    <citation type="journal article" date="2023" name="Science">
        <title>Genome structures resolve the early diversification of teleost fishes.</title>
        <authorList>
            <person name="Parey E."/>
            <person name="Louis A."/>
            <person name="Montfort J."/>
            <person name="Bouchez O."/>
            <person name="Roques C."/>
            <person name="Iampietro C."/>
            <person name="Lluch J."/>
            <person name="Castinel A."/>
            <person name="Donnadieu C."/>
            <person name="Desvignes T."/>
            <person name="Floi Bucao C."/>
            <person name="Jouanno E."/>
            <person name="Wen M."/>
            <person name="Mejri S."/>
            <person name="Dirks R."/>
            <person name="Jansen H."/>
            <person name="Henkel C."/>
            <person name="Chen W.J."/>
            <person name="Zahm M."/>
            <person name="Cabau C."/>
            <person name="Klopp C."/>
            <person name="Thompson A.W."/>
            <person name="Robinson-Rechavi M."/>
            <person name="Braasch I."/>
            <person name="Lecointre G."/>
            <person name="Bobe J."/>
            <person name="Postlethwait J.H."/>
            <person name="Berthelot C."/>
            <person name="Roest Crollius H."/>
            <person name="Guiguen Y."/>
        </authorList>
    </citation>
    <scope>NUCLEOTIDE SEQUENCE</scope>
    <source>
        <strain evidence="1">NC1722</strain>
    </source>
</reference>
<keyword evidence="2" id="KW-1185">Reference proteome</keyword>
<dbReference type="EMBL" id="JAINUG010000073">
    <property type="protein sequence ID" value="KAJ8400993.1"/>
    <property type="molecule type" value="Genomic_DNA"/>
</dbReference>
<accession>A0AAD7WLB6</accession>
<dbReference type="Proteomes" id="UP001221898">
    <property type="component" value="Unassembled WGS sequence"/>
</dbReference>
<gene>
    <name evidence="1" type="ORF">AAFF_G00389500</name>
</gene>
<protein>
    <recommendedName>
        <fullName evidence="3">Reverse transcriptase domain-containing protein</fullName>
    </recommendedName>
</protein>
<evidence type="ECO:0000313" key="2">
    <source>
        <dbReference type="Proteomes" id="UP001221898"/>
    </source>
</evidence>